<dbReference type="EMBL" id="FQVH01000027">
    <property type="protein sequence ID" value="SHF52432.1"/>
    <property type="molecule type" value="Genomic_DNA"/>
</dbReference>
<evidence type="ECO:0000313" key="1">
    <source>
        <dbReference type="EMBL" id="SHF52432.1"/>
    </source>
</evidence>
<accession>A0A1M5CDB7</accession>
<dbReference type="AlphaFoldDB" id="A0A1M5CDB7"/>
<sequence>MLYTMQKLVSDVNGNRWERLDVVYRLKSPLHIGYMPFKGSVVSPTRYYVLGRNFWGAVTKRITEHLYKDPDSEMYKKIGRQIMDNFRFSYFYIYDEENVYTPEYTDDGLKFGYKNKISSYEFEHKFIGSRILTAIDFSSGTAKNESLHEIEFINNKFKDGNGNLKDTKIIGCIWIKKDAKIEGNYIKSNDSDVNSGIFIGNFNIIEELILGGESKYGFGHVLLESINKCNFQLKSEESEENVKIEIEKSLPAHLKYDENIKFKGDVELLSGRGYFDPKKESNSSIKPGYVVSQPEYYFSPGTVIDSFVGEINWDGTIGK</sequence>
<dbReference type="Proteomes" id="UP000184088">
    <property type="component" value="Unassembled WGS sequence"/>
</dbReference>
<proteinExistence type="predicted"/>
<gene>
    <name evidence="1" type="ORF">SAMN02746089_02090</name>
</gene>
<reference evidence="1 2" key="1">
    <citation type="submission" date="2016-11" db="EMBL/GenBank/DDBJ databases">
        <authorList>
            <person name="Jaros S."/>
            <person name="Januszkiewicz K."/>
            <person name="Wedrychowicz H."/>
        </authorList>
    </citation>
    <scope>NUCLEOTIDE SEQUENCE [LARGE SCALE GENOMIC DNA]</scope>
    <source>
        <strain evidence="1 2">DSM 17918</strain>
    </source>
</reference>
<evidence type="ECO:0000313" key="2">
    <source>
        <dbReference type="Proteomes" id="UP000184088"/>
    </source>
</evidence>
<organism evidence="1 2">
    <name type="scientific">Caldanaerobius fijiensis DSM 17918</name>
    <dbReference type="NCBI Taxonomy" id="1121256"/>
    <lineage>
        <taxon>Bacteria</taxon>
        <taxon>Bacillati</taxon>
        <taxon>Bacillota</taxon>
        <taxon>Clostridia</taxon>
        <taxon>Thermoanaerobacterales</taxon>
        <taxon>Thermoanaerobacteraceae</taxon>
        <taxon>Caldanaerobius</taxon>
    </lineage>
</organism>
<keyword evidence="2" id="KW-1185">Reference proteome</keyword>
<protein>
    <submittedName>
        <fullName evidence="1">Uncharacterized protein</fullName>
    </submittedName>
</protein>
<name>A0A1M5CDB7_9THEO</name>
<dbReference type="STRING" id="1121256.SAMN02746089_02090"/>